<gene>
    <name evidence="2" type="ordered locus">Os05g0213150</name>
    <name evidence="2" type="ORF">OSNPB_050213150</name>
</gene>
<dbReference type="FunCoup" id="A0A0P0WJA4">
    <property type="interactions" value="6"/>
</dbReference>
<accession>A0A0P0WJA4</accession>
<dbReference type="PaxDb" id="39947-A0A0P0WJA4"/>
<proteinExistence type="predicted"/>
<dbReference type="InParanoid" id="A0A0P0WJA4"/>
<dbReference type="EMBL" id="AP014961">
    <property type="protein sequence ID" value="BAS92813.1"/>
    <property type="molecule type" value="Genomic_DNA"/>
</dbReference>
<keyword evidence="3" id="KW-1185">Reference proteome</keyword>
<dbReference type="Proteomes" id="UP000059680">
    <property type="component" value="Chromosome 5"/>
</dbReference>
<organism evidence="2 3">
    <name type="scientific">Oryza sativa subsp. japonica</name>
    <name type="common">Rice</name>
    <dbReference type="NCBI Taxonomy" id="39947"/>
    <lineage>
        <taxon>Eukaryota</taxon>
        <taxon>Viridiplantae</taxon>
        <taxon>Streptophyta</taxon>
        <taxon>Embryophyta</taxon>
        <taxon>Tracheophyta</taxon>
        <taxon>Spermatophyta</taxon>
        <taxon>Magnoliopsida</taxon>
        <taxon>Liliopsida</taxon>
        <taxon>Poales</taxon>
        <taxon>Poaceae</taxon>
        <taxon>BOP clade</taxon>
        <taxon>Oryzoideae</taxon>
        <taxon>Oryzeae</taxon>
        <taxon>Oryzinae</taxon>
        <taxon>Oryza</taxon>
        <taxon>Oryza sativa</taxon>
    </lineage>
</organism>
<evidence type="ECO:0000313" key="2">
    <source>
        <dbReference type="EMBL" id="BAS92813.1"/>
    </source>
</evidence>
<dbReference type="Gramene" id="Os05t0213150-00">
    <property type="protein sequence ID" value="Os05t0213150-00"/>
    <property type="gene ID" value="Os05g0213150"/>
</dbReference>
<name>A0A0P0WJA4_ORYSJ</name>
<reference evidence="2 3" key="3">
    <citation type="journal article" date="2013" name="Rice">
        <title>Improvement of the Oryza sativa Nipponbare reference genome using next generation sequence and optical map data.</title>
        <authorList>
            <person name="Kawahara Y."/>
            <person name="de la Bastide M."/>
            <person name="Hamilton J.P."/>
            <person name="Kanamori H."/>
            <person name="McCombie W.R."/>
            <person name="Ouyang S."/>
            <person name="Schwartz D.C."/>
            <person name="Tanaka T."/>
            <person name="Wu J."/>
            <person name="Zhou S."/>
            <person name="Childs K.L."/>
            <person name="Davidson R.M."/>
            <person name="Lin H."/>
            <person name="Quesada-Ocampo L."/>
            <person name="Vaillancourt B."/>
            <person name="Sakai H."/>
            <person name="Lee S.S."/>
            <person name="Kim J."/>
            <person name="Numa H."/>
            <person name="Itoh T."/>
            <person name="Buell C.R."/>
            <person name="Matsumoto T."/>
        </authorList>
    </citation>
    <scope>NUCLEOTIDE SEQUENCE [LARGE SCALE GENOMIC DNA]</scope>
    <source>
        <strain evidence="3">cv. Nipponbare</strain>
    </source>
</reference>
<dbReference type="AlphaFoldDB" id="A0A0P0WJA4"/>
<evidence type="ECO:0000256" key="1">
    <source>
        <dbReference type="SAM" id="MobiDB-lite"/>
    </source>
</evidence>
<reference evidence="2 3" key="2">
    <citation type="journal article" date="2013" name="Plant Cell Physiol.">
        <title>Rice Annotation Project Database (RAP-DB): an integrative and interactive database for rice genomics.</title>
        <authorList>
            <person name="Sakai H."/>
            <person name="Lee S.S."/>
            <person name="Tanaka T."/>
            <person name="Numa H."/>
            <person name="Kim J."/>
            <person name="Kawahara Y."/>
            <person name="Wakimoto H."/>
            <person name="Yang C.C."/>
            <person name="Iwamoto M."/>
            <person name="Abe T."/>
            <person name="Yamada Y."/>
            <person name="Muto A."/>
            <person name="Inokuchi H."/>
            <person name="Ikemura T."/>
            <person name="Matsumoto T."/>
            <person name="Sasaki T."/>
            <person name="Itoh T."/>
        </authorList>
    </citation>
    <scope>NUCLEOTIDE SEQUENCE [LARGE SCALE GENOMIC DNA]</scope>
    <source>
        <strain evidence="3">cv. Nipponbare</strain>
    </source>
</reference>
<protein>
    <submittedName>
        <fullName evidence="2">Os05g0213150 protein</fullName>
    </submittedName>
</protein>
<evidence type="ECO:0000313" key="3">
    <source>
        <dbReference type="Proteomes" id="UP000059680"/>
    </source>
</evidence>
<reference evidence="3" key="1">
    <citation type="journal article" date="2005" name="Nature">
        <title>The map-based sequence of the rice genome.</title>
        <authorList>
            <consortium name="International rice genome sequencing project (IRGSP)"/>
            <person name="Matsumoto T."/>
            <person name="Wu J."/>
            <person name="Kanamori H."/>
            <person name="Katayose Y."/>
            <person name="Fujisawa M."/>
            <person name="Namiki N."/>
            <person name="Mizuno H."/>
            <person name="Yamamoto K."/>
            <person name="Antonio B.A."/>
            <person name="Baba T."/>
            <person name="Sakata K."/>
            <person name="Nagamura Y."/>
            <person name="Aoki H."/>
            <person name="Arikawa K."/>
            <person name="Arita K."/>
            <person name="Bito T."/>
            <person name="Chiden Y."/>
            <person name="Fujitsuka N."/>
            <person name="Fukunaka R."/>
            <person name="Hamada M."/>
            <person name="Harada C."/>
            <person name="Hayashi A."/>
            <person name="Hijishita S."/>
            <person name="Honda M."/>
            <person name="Hosokawa S."/>
            <person name="Ichikawa Y."/>
            <person name="Idonuma A."/>
            <person name="Iijima M."/>
            <person name="Ikeda M."/>
            <person name="Ikeno M."/>
            <person name="Ito K."/>
            <person name="Ito S."/>
            <person name="Ito T."/>
            <person name="Ito Y."/>
            <person name="Ito Y."/>
            <person name="Iwabuchi A."/>
            <person name="Kamiya K."/>
            <person name="Karasawa W."/>
            <person name="Kurita K."/>
            <person name="Katagiri S."/>
            <person name="Kikuta A."/>
            <person name="Kobayashi H."/>
            <person name="Kobayashi N."/>
            <person name="Machita K."/>
            <person name="Maehara T."/>
            <person name="Masukawa M."/>
            <person name="Mizubayashi T."/>
            <person name="Mukai Y."/>
            <person name="Nagasaki H."/>
            <person name="Nagata Y."/>
            <person name="Naito S."/>
            <person name="Nakashima M."/>
            <person name="Nakama Y."/>
            <person name="Nakamichi Y."/>
            <person name="Nakamura M."/>
            <person name="Meguro A."/>
            <person name="Negishi M."/>
            <person name="Ohta I."/>
            <person name="Ohta T."/>
            <person name="Okamoto M."/>
            <person name="Ono N."/>
            <person name="Saji S."/>
            <person name="Sakaguchi M."/>
            <person name="Sakai K."/>
            <person name="Shibata M."/>
            <person name="Shimokawa T."/>
            <person name="Song J."/>
            <person name="Takazaki Y."/>
            <person name="Terasawa K."/>
            <person name="Tsugane M."/>
            <person name="Tsuji K."/>
            <person name="Ueda S."/>
            <person name="Waki K."/>
            <person name="Yamagata H."/>
            <person name="Yamamoto M."/>
            <person name="Yamamoto S."/>
            <person name="Yamane H."/>
            <person name="Yoshiki S."/>
            <person name="Yoshihara R."/>
            <person name="Yukawa K."/>
            <person name="Zhong H."/>
            <person name="Yano M."/>
            <person name="Yuan Q."/>
            <person name="Ouyang S."/>
            <person name="Liu J."/>
            <person name="Jones K.M."/>
            <person name="Gansberger K."/>
            <person name="Moffat K."/>
            <person name="Hill J."/>
            <person name="Bera J."/>
            <person name="Fadrosh D."/>
            <person name="Jin S."/>
            <person name="Johri S."/>
            <person name="Kim M."/>
            <person name="Overton L."/>
            <person name="Reardon M."/>
            <person name="Tsitrin T."/>
            <person name="Vuong H."/>
            <person name="Weaver B."/>
            <person name="Ciecko A."/>
            <person name="Tallon L."/>
            <person name="Jackson J."/>
            <person name="Pai G."/>
            <person name="Aken S.V."/>
            <person name="Utterback T."/>
            <person name="Reidmuller S."/>
            <person name="Feldblyum T."/>
            <person name="Hsiao J."/>
            <person name="Zismann V."/>
            <person name="Iobst S."/>
            <person name="de Vazeille A.R."/>
            <person name="Buell C.R."/>
            <person name="Ying K."/>
            <person name="Li Y."/>
            <person name="Lu T."/>
            <person name="Huang Y."/>
            <person name="Zhao Q."/>
            <person name="Feng Q."/>
            <person name="Zhang L."/>
            <person name="Zhu J."/>
            <person name="Weng Q."/>
            <person name="Mu J."/>
            <person name="Lu Y."/>
            <person name="Fan D."/>
            <person name="Liu Y."/>
            <person name="Guan J."/>
            <person name="Zhang Y."/>
            <person name="Yu S."/>
            <person name="Liu X."/>
            <person name="Zhang Y."/>
            <person name="Hong G."/>
            <person name="Han B."/>
            <person name="Choisne N."/>
            <person name="Demange N."/>
            <person name="Orjeda G."/>
            <person name="Samain S."/>
            <person name="Cattolico L."/>
            <person name="Pelletier E."/>
            <person name="Couloux A."/>
            <person name="Segurens B."/>
            <person name="Wincker P."/>
            <person name="D'Hont A."/>
            <person name="Scarpelli C."/>
            <person name="Weissenbach J."/>
            <person name="Salanoubat M."/>
            <person name="Quetier F."/>
            <person name="Yu Y."/>
            <person name="Kim H.R."/>
            <person name="Rambo T."/>
            <person name="Currie J."/>
            <person name="Collura K."/>
            <person name="Luo M."/>
            <person name="Yang T."/>
            <person name="Ammiraju J.S.S."/>
            <person name="Engler F."/>
            <person name="Soderlund C."/>
            <person name="Wing R.A."/>
            <person name="Palmer L.E."/>
            <person name="de la Bastide M."/>
            <person name="Spiegel L."/>
            <person name="Nascimento L."/>
            <person name="Zutavern T."/>
            <person name="O'Shaughnessy A."/>
            <person name="Dike S."/>
            <person name="Dedhia N."/>
            <person name="Preston R."/>
            <person name="Balija V."/>
            <person name="McCombie W.R."/>
            <person name="Chow T."/>
            <person name="Chen H."/>
            <person name="Chung M."/>
            <person name="Chen C."/>
            <person name="Shaw J."/>
            <person name="Wu H."/>
            <person name="Hsiao K."/>
            <person name="Chao Y."/>
            <person name="Chu M."/>
            <person name="Cheng C."/>
            <person name="Hour A."/>
            <person name="Lee P."/>
            <person name="Lin S."/>
            <person name="Lin Y."/>
            <person name="Liou J."/>
            <person name="Liu S."/>
            <person name="Hsing Y."/>
            <person name="Raghuvanshi S."/>
            <person name="Mohanty A."/>
            <person name="Bharti A.K."/>
            <person name="Gaur A."/>
            <person name="Gupta V."/>
            <person name="Kumar D."/>
            <person name="Ravi V."/>
            <person name="Vij S."/>
            <person name="Kapur A."/>
            <person name="Khurana P."/>
            <person name="Khurana P."/>
            <person name="Khurana J.P."/>
            <person name="Tyagi A.K."/>
            <person name="Gaikwad K."/>
            <person name="Singh A."/>
            <person name="Dalal V."/>
            <person name="Srivastava S."/>
            <person name="Dixit A."/>
            <person name="Pal A.K."/>
            <person name="Ghazi I.A."/>
            <person name="Yadav M."/>
            <person name="Pandit A."/>
            <person name="Bhargava A."/>
            <person name="Sureshbabu K."/>
            <person name="Batra K."/>
            <person name="Sharma T.R."/>
            <person name="Mohapatra T."/>
            <person name="Singh N.K."/>
            <person name="Messing J."/>
            <person name="Nelson A.B."/>
            <person name="Fuks G."/>
            <person name="Kavchok S."/>
            <person name="Keizer G."/>
            <person name="Linton E."/>
            <person name="Llaca V."/>
            <person name="Song R."/>
            <person name="Tanyolac B."/>
            <person name="Young S."/>
            <person name="Ho-Il K."/>
            <person name="Hahn J.H."/>
            <person name="Sangsakoo G."/>
            <person name="Vanavichit A."/>
            <person name="de Mattos Luiz.A.T."/>
            <person name="Zimmer P.D."/>
            <person name="Malone G."/>
            <person name="Dellagostin O."/>
            <person name="de Oliveira A.C."/>
            <person name="Bevan M."/>
            <person name="Bancroft I."/>
            <person name="Minx P."/>
            <person name="Cordum H."/>
            <person name="Wilson R."/>
            <person name="Cheng Z."/>
            <person name="Jin W."/>
            <person name="Jiang J."/>
            <person name="Leong S.A."/>
            <person name="Iwama H."/>
            <person name="Gojobori T."/>
            <person name="Itoh T."/>
            <person name="Niimura Y."/>
            <person name="Fujii Y."/>
            <person name="Habara T."/>
            <person name="Sakai H."/>
            <person name="Sato Y."/>
            <person name="Wilson G."/>
            <person name="Kumar K."/>
            <person name="McCouch S."/>
            <person name="Juretic N."/>
            <person name="Hoen D."/>
            <person name="Wright S."/>
            <person name="Bruskiewich R."/>
            <person name="Bureau T."/>
            <person name="Miyao A."/>
            <person name="Hirochika H."/>
            <person name="Nishikawa T."/>
            <person name="Kadowaki K."/>
            <person name="Sugiura M."/>
            <person name="Burr B."/>
            <person name="Sasaki T."/>
        </authorList>
    </citation>
    <scope>NUCLEOTIDE SEQUENCE [LARGE SCALE GENOMIC DNA]</scope>
    <source>
        <strain evidence="3">cv. Nipponbare</strain>
    </source>
</reference>
<sequence length="180" mass="19615">MLSRIARPPGCTAQKRSFQLGFMFPTDRNVSSKHCRMLSLISIGTWIERWKSMPLQVVCMPSACSVPGIVVCEARTISNSGRSPSTNGSAPTMIAPAPSPNSPWPTILLSSGFEKHISVNSAQAMRTRASRLFSASSLASWRALPPPEQPWRLRMVRETEGLRPSSDASLRSALGALHPE</sequence>
<feature type="region of interest" description="Disordered" evidence="1">
    <location>
        <begin position="159"/>
        <end position="180"/>
    </location>
</feature>